<sequence>MIGGGARGPAAAMMMPTAMAMKCKKHPYEQGVGVCASCLRERLLELVAAQTGRAQQLHSGGGGGHQFQRSLSGAAAQQIPPPLVFPRSVSPYVSRRRSVDLDLAGGVGGDCDGGGRRLPLRFFSTPQVGPGEGRWKPARGGFLASLFGGGHHPRSEEVEPEFMAPSASHRSGSWFSSLLQGRRKKKQQQKKKETNVSRFFEEASMREEEDGRRRSAWRRGCDFGGEEDDSASESGYSTESSGGWRIPAPTPMRKHASSAHRTMSGFVVCLSPLVRASPRRTQTGEGGAAPGPSGELRGARASSLPRHLHHHRHGSGLGGSPALGPNRSRNLADVRGFR</sequence>
<dbReference type="Pfam" id="PF05340">
    <property type="entry name" value="DUF740"/>
    <property type="match status" value="1"/>
</dbReference>
<feature type="compositionally biased region" description="Basic and acidic residues" evidence="1">
    <location>
        <begin position="190"/>
        <end position="213"/>
    </location>
</feature>
<dbReference type="OrthoDB" id="688025at2759"/>
<comment type="caution">
    <text evidence="2">The sequence shown here is derived from an EMBL/GenBank/DDBJ whole genome shotgun (WGS) entry which is preliminary data.</text>
</comment>
<feature type="region of interest" description="Disordered" evidence="1">
    <location>
        <begin position="277"/>
        <end position="338"/>
    </location>
</feature>
<feature type="region of interest" description="Disordered" evidence="1">
    <location>
        <begin position="153"/>
        <end position="259"/>
    </location>
</feature>
<protein>
    <submittedName>
        <fullName evidence="2">Uncharacterized protein</fullName>
    </submittedName>
</protein>
<dbReference type="EMBL" id="NMUH01009544">
    <property type="protein sequence ID" value="MQM20161.1"/>
    <property type="molecule type" value="Genomic_DNA"/>
</dbReference>
<dbReference type="PANTHER" id="PTHR35486">
    <property type="entry name" value="EXPRESSED PROTEIN"/>
    <property type="match status" value="1"/>
</dbReference>
<evidence type="ECO:0000256" key="1">
    <source>
        <dbReference type="SAM" id="MobiDB-lite"/>
    </source>
</evidence>
<dbReference type="AlphaFoldDB" id="A0A843XLV3"/>
<evidence type="ECO:0000313" key="3">
    <source>
        <dbReference type="Proteomes" id="UP000652761"/>
    </source>
</evidence>
<feature type="compositionally biased region" description="Polar residues" evidence="1">
    <location>
        <begin position="168"/>
        <end position="179"/>
    </location>
</feature>
<organism evidence="2 3">
    <name type="scientific">Colocasia esculenta</name>
    <name type="common">Wild taro</name>
    <name type="synonym">Arum esculentum</name>
    <dbReference type="NCBI Taxonomy" id="4460"/>
    <lineage>
        <taxon>Eukaryota</taxon>
        <taxon>Viridiplantae</taxon>
        <taxon>Streptophyta</taxon>
        <taxon>Embryophyta</taxon>
        <taxon>Tracheophyta</taxon>
        <taxon>Spermatophyta</taxon>
        <taxon>Magnoliopsida</taxon>
        <taxon>Liliopsida</taxon>
        <taxon>Araceae</taxon>
        <taxon>Aroideae</taxon>
        <taxon>Colocasieae</taxon>
        <taxon>Colocasia</taxon>
    </lineage>
</organism>
<proteinExistence type="predicted"/>
<accession>A0A843XLV3</accession>
<dbReference type="PANTHER" id="PTHR35486:SF1">
    <property type="entry name" value="OS02G0689500 PROTEIN"/>
    <property type="match status" value="1"/>
</dbReference>
<keyword evidence="3" id="KW-1185">Reference proteome</keyword>
<feature type="compositionally biased region" description="Low complexity" evidence="1">
    <location>
        <begin position="232"/>
        <end position="243"/>
    </location>
</feature>
<reference evidence="2" key="1">
    <citation type="submission" date="2017-07" db="EMBL/GenBank/DDBJ databases">
        <title>Taro Niue Genome Assembly and Annotation.</title>
        <authorList>
            <person name="Atibalentja N."/>
            <person name="Keating K."/>
            <person name="Fields C.J."/>
        </authorList>
    </citation>
    <scope>NUCLEOTIDE SEQUENCE</scope>
    <source>
        <strain evidence="2">Niue_2</strain>
        <tissue evidence="2">Leaf</tissue>
    </source>
</reference>
<gene>
    <name evidence="2" type="ORF">Taro_053176</name>
</gene>
<dbReference type="InterPro" id="IPR008004">
    <property type="entry name" value="OCTOPUS-like"/>
</dbReference>
<evidence type="ECO:0000313" key="2">
    <source>
        <dbReference type="EMBL" id="MQM20161.1"/>
    </source>
</evidence>
<name>A0A843XLV3_COLES</name>
<dbReference type="Proteomes" id="UP000652761">
    <property type="component" value="Unassembled WGS sequence"/>
</dbReference>